<dbReference type="PANTHER" id="PTHR43233:SF1">
    <property type="entry name" value="FAMILY N-ACETYLTRANSFERASE, PUTATIVE (AFU_ORTHOLOGUE AFUA_6G03350)-RELATED"/>
    <property type="match status" value="1"/>
</dbReference>
<dbReference type="AlphaFoldDB" id="A0A2V4C3C7"/>
<dbReference type="RefSeq" id="WP_110344833.1">
    <property type="nucleotide sequence ID" value="NZ_QJHL01000001.1"/>
</dbReference>
<accession>A0A2V4C3C7</accession>
<keyword evidence="3" id="KW-1185">Reference proteome</keyword>
<evidence type="ECO:0000313" key="2">
    <source>
        <dbReference type="EMBL" id="PXY45809.1"/>
    </source>
</evidence>
<organism evidence="2 3">
    <name type="scientific">Flavobacterium hydrophilum</name>
    <dbReference type="NCBI Taxonomy" id="2211445"/>
    <lineage>
        <taxon>Bacteria</taxon>
        <taxon>Pseudomonadati</taxon>
        <taxon>Bacteroidota</taxon>
        <taxon>Flavobacteriia</taxon>
        <taxon>Flavobacteriales</taxon>
        <taxon>Flavobacteriaceae</taxon>
        <taxon>Flavobacterium</taxon>
    </lineage>
</organism>
<dbReference type="SUPFAM" id="SSF55729">
    <property type="entry name" value="Acyl-CoA N-acyltransferases (Nat)"/>
    <property type="match status" value="1"/>
</dbReference>
<sequence length="135" mass="15533">MEITILETREINIEDILVLYKANEWSSASKPNELYNGLLNSETLVTAWEGKKLVGLGNAISDGFLTVYYPHLLILPEYQGKGIGKLIMNKMQEKYSHFHMQMLTADGRSVDFYRKNGFERAGKTEPMWIYQGNEH</sequence>
<dbReference type="InterPro" id="IPR053144">
    <property type="entry name" value="Acetyltransferase_Butenolide"/>
</dbReference>
<dbReference type="EMBL" id="QJHL01000001">
    <property type="protein sequence ID" value="PXY45809.1"/>
    <property type="molecule type" value="Genomic_DNA"/>
</dbReference>
<dbReference type="CDD" id="cd04301">
    <property type="entry name" value="NAT_SF"/>
    <property type="match status" value="1"/>
</dbReference>
<feature type="domain" description="N-acetyltransferase" evidence="1">
    <location>
        <begin position="6"/>
        <end position="135"/>
    </location>
</feature>
<dbReference type="PANTHER" id="PTHR43233">
    <property type="entry name" value="FAMILY N-ACETYLTRANSFERASE, PUTATIVE (AFU_ORTHOLOGUE AFUA_6G03350)-RELATED"/>
    <property type="match status" value="1"/>
</dbReference>
<protein>
    <submittedName>
        <fullName evidence="2">GNAT family N-acetyltransferase</fullName>
    </submittedName>
</protein>
<evidence type="ECO:0000313" key="3">
    <source>
        <dbReference type="Proteomes" id="UP000247681"/>
    </source>
</evidence>
<dbReference type="InterPro" id="IPR016181">
    <property type="entry name" value="Acyl_CoA_acyltransferase"/>
</dbReference>
<dbReference type="InterPro" id="IPR000182">
    <property type="entry name" value="GNAT_dom"/>
</dbReference>
<evidence type="ECO:0000259" key="1">
    <source>
        <dbReference type="PROSITE" id="PS51186"/>
    </source>
</evidence>
<dbReference type="Pfam" id="PF13673">
    <property type="entry name" value="Acetyltransf_10"/>
    <property type="match status" value="1"/>
</dbReference>
<name>A0A2V4C3C7_9FLAO</name>
<dbReference type="Proteomes" id="UP000247681">
    <property type="component" value="Unassembled WGS sequence"/>
</dbReference>
<dbReference type="GO" id="GO:0016747">
    <property type="term" value="F:acyltransferase activity, transferring groups other than amino-acyl groups"/>
    <property type="evidence" value="ECO:0007669"/>
    <property type="project" value="InterPro"/>
</dbReference>
<dbReference type="PROSITE" id="PS51186">
    <property type="entry name" value="GNAT"/>
    <property type="match status" value="1"/>
</dbReference>
<dbReference type="Gene3D" id="3.40.630.30">
    <property type="match status" value="1"/>
</dbReference>
<reference evidence="2 3" key="1">
    <citation type="submission" date="2018-05" db="EMBL/GenBank/DDBJ databases">
        <title>Flavobacterium sp. strain IMCC34758, incomplete genome.</title>
        <authorList>
            <person name="Joung Y."/>
        </authorList>
    </citation>
    <scope>NUCLEOTIDE SEQUENCE [LARGE SCALE GENOMIC DNA]</scope>
    <source>
        <strain evidence="2 3">IMCC34758</strain>
    </source>
</reference>
<comment type="caution">
    <text evidence="2">The sequence shown here is derived from an EMBL/GenBank/DDBJ whole genome shotgun (WGS) entry which is preliminary data.</text>
</comment>
<proteinExistence type="predicted"/>
<keyword evidence="2" id="KW-0808">Transferase</keyword>
<gene>
    <name evidence="2" type="ORF">DMB68_01045</name>
</gene>
<dbReference type="OrthoDB" id="9789605at2"/>